<evidence type="ECO:0000313" key="7">
    <source>
        <dbReference type="Proteomes" id="UP000007148"/>
    </source>
</evidence>
<dbReference type="OMA" id="TSHEGPY"/>
<dbReference type="GO" id="GO:0005634">
    <property type="term" value="C:nucleus"/>
    <property type="evidence" value="ECO:0007669"/>
    <property type="project" value="TreeGrafter"/>
</dbReference>
<dbReference type="PROSITE" id="PS01360">
    <property type="entry name" value="ZF_MYND_1"/>
    <property type="match status" value="1"/>
</dbReference>
<dbReference type="Pfam" id="PF00856">
    <property type="entry name" value="SET"/>
    <property type="match status" value="1"/>
</dbReference>
<dbReference type="InParanoid" id="G4T676"/>
<dbReference type="GO" id="GO:0008270">
    <property type="term" value="F:zinc ion binding"/>
    <property type="evidence" value="ECO:0007669"/>
    <property type="project" value="UniProtKB-KW"/>
</dbReference>
<evidence type="ECO:0000313" key="6">
    <source>
        <dbReference type="EMBL" id="CCA66832.1"/>
    </source>
</evidence>
<keyword evidence="7" id="KW-1185">Reference proteome</keyword>
<dbReference type="AlphaFoldDB" id="G4T676"/>
<reference evidence="6 7" key="1">
    <citation type="journal article" date="2011" name="PLoS Pathog.">
        <title>Endophytic Life Strategies Decoded by Genome and Transcriptome Analyses of the Mutualistic Root Symbiont Piriformospora indica.</title>
        <authorList>
            <person name="Zuccaro A."/>
            <person name="Lahrmann U."/>
            <person name="Guldener U."/>
            <person name="Langen G."/>
            <person name="Pfiffi S."/>
            <person name="Biedenkopf D."/>
            <person name="Wong P."/>
            <person name="Samans B."/>
            <person name="Grimm C."/>
            <person name="Basiewicz M."/>
            <person name="Murat C."/>
            <person name="Martin F."/>
            <person name="Kogel K.H."/>
        </authorList>
    </citation>
    <scope>NUCLEOTIDE SEQUENCE [LARGE SCALE GENOMIC DNA]</scope>
    <source>
        <strain evidence="6 7">DSM 11827</strain>
    </source>
</reference>
<dbReference type="InterPro" id="IPR001214">
    <property type="entry name" value="SET_dom"/>
</dbReference>
<dbReference type="InterPro" id="IPR046341">
    <property type="entry name" value="SET_dom_sf"/>
</dbReference>
<dbReference type="OrthoDB" id="5945798at2759"/>
<protein>
    <recommendedName>
        <fullName evidence="5">MYND-type domain-containing protein</fullName>
    </recommendedName>
</protein>
<gene>
    <name evidence="6" type="ORF">PIIN_00594</name>
</gene>
<dbReference type="PANTHER" id="PTHR12197:SF251">
    <property type="entry name" value="EG:BACR7C10.4 PROTEIN"/>
    <property type="match status" value="1"/>
</dbReference>
<dbReference type="Gene3D" id="1.10.220.160">
    <property type="match status" value="1"/>
</dbReference>
<evidence type="ECO:0000256" key="2">
    <source>
        <dbReference type="ARBA" id="ARBA00022771"/>
    </source>
</evidence>
<dbReference type="Proteomes" id="UP000007148">
    <property type="component" value="Unassembled WGS sequence"/>
</dbReference>
<dbReference type="CDD" id="cd20071">
    <property type="entry name" value="SET_SMYD"/>
    <property type="match status" value="1"/>
</dbReference>
<dbReference type="InterPro" id="IPR002893">
    <property type="entry name" value="Znf_MYND"/>
</dbReference>
<feature type="domain" description="MYND-type" evidence="5">
    <location>
        <begin position="51"/>
        <end position="89"/>
    </location>
</feature>
<dbReference type="HOGENOM" id="CLU_611183_0_0_1"/>
<evidence type="ECO:0000256" key="3">
    <source>
        <dbReference type="ARBA" id="ARBA00022833"/>
    </source>
</evidence>
<comment type="caution">
    <text evidence="6">The sequence shown here is derived from an EMBL/GenBank/DDBJ whole genome shotgun (WGS) entry which is preliminary data.</text>
</comment>
<sequence>MSPLIFQLVPDSQARSRAVVAPGQTVKPGQVILRSSSLATSLLPKSRGQRCDECCRQTTVKACSRCKEAFYCDTRCQSAAWKSHHRTTCALLSNGYRAKHPYISQPEGKQADLDLLITLYGLVATSQPSMFEQSNWAVRREPTLLPEEPLECFSTLLPHSGQVGPPYIPTTFGKTQAEFLKEAWARFENNNFVLHNISSMVPNSGAYAHGIFPHASRGFNHSCSPNAWPAFVLEQRQAWLEIRALISIKESEEITIPYLDPALSLPERQARLKATYGFDCTCSRCDLEKKLPLPTELPRYTLLVEQELTTYVFPGSPDEFQVDGSNLDLLRQLPAHLGAVRHELFFKSLSKRFEDHVHDGPYEDAWTIGRALLALCILVYPPNYPLIGYYGLELAKASWNAHISDLVTPWARRLSRLLDFIEPILAIVALEEEGQNDGLGVCKTLRDMLMEDASSG</sequence>
<dbReference type="SUPFAM" id="SSF82199">
    <property type="entry name" value="SET domain"/>
    <property type="match status" value="2"/>
</dbReference>
<dbReference type="PANTHER" id="PTHR12197">
    <property type="entry name" value="HISTONE-LYSINE N-METHYLTRANSFERASE SMYD"/>
    <property type="match status" value="1"/>
</dbReference>
<evidence type="ECO:0000256" key="4">
    <source>
        <dbReference type="PROSITE-ProRule" id="PRU00134"/>
    </source>
</evidence>
<keyword evidence="3" id="KW-0862">Zinc</keyword>
<evidence type="ECO:0000259" key="5">
    <source>
        <dbReference type="PROSITE" id="PS50865"/>
    </source>
</evidence>
<dbReference type="InterPro" id="IPR050869">
    <property type="entry name" value="H3K4_H4K5_MeTrfase"/>
</dbReference>
<evidence type="ECO:0000256" key="1">
    <source>
        <dbReference type="ARBA" id="ARBA00022723"/>
    </source>
</evidence>
<keyword evidence="2 4" id="KW-0863">Zinc-finger</keyword>
<dbReference type="PROSITE" id="PS50865">
    <property type="entry name" value="ZF_MYND_2"/>
    <property type="match status" value="1"/>
</dbReference>
<dbReference type="eggNOG" id="KOG2084">
    <property type="taxonomic scope" value="Eukaryota"/>
</dbReference>
<accession>G4T676</accession>
<dbReference type="Gene3D" id="2.170.270.10">
    <property type="entry name" value="SET domain"/>
    <property type="match status" value="1"/>
</dbReference>
<dbReference type="STRING" id="1109443.G4T676"/>
<dbReference type="EMBL" id="CAFZ01000006">
    <property type="protein sequence ID" value="CCA66832.1"/>
    <property type="molecule type" value="Genomic_DNA"/>
</dbReference>
<organism evidence="6 7">
    <name type="scientific">Serendipita indica (strain DSM 11827)</name>
    <name type="common">Root endophyte fungus</name>
    <name type="synonym">Piriformospora indica</name>
    <dbReference type="NCBI Taxonomy" id="1109443"/>
    <lineage>
        <taxon>Eukaryota</taxon>
        <taxon>Fungi</taxon>
        <taxon>Dikarya</taxon>
        <taxon>Basidiomycota</taxon>
        <taxon>Agaricomycotina</taxon>
        <taxon>Agaricomycetes</taxon>
        <taxon>Sebacinales</taxon>
        <taxon>Serendipitaceae</taxon>
        <taxon>Serendipita</taxon>
    </lineage>
</organism>
<keyword evidence="1" id="KW-0479">Metal-binding</keyword>
<name>G4T676_SERID</name>
<dbReference type="Gene3D" id="6.10.140.2220">
    <property type="match status" value="1"/>
</dbReference>
<proteinExistence type="predicted"/>
<dbReference type="Pfam" id="PF01753">
    <property type="entry name" value="zf-MYND"/>
    <property type="match status" value="1"/>
</dbReference>